<evidence type="ECO:0000313" key="14">
    <source>
        <dbReference type="Proteomes" id="UP001222027"/>
    </source>
</evidence>
<dbReference type="Proteomes" id="UP001222027">
    <property type="component" value="Unassembled WGS sequence"/>
</dbReference>
<dbReference type="Pfam" id="PF13855">
    <property type="entry name" value="LRR_8"/>
    <property type="match status" value="2"/>
</dbReference>
<keyword evidence="4 11" id="KW-0732">Signal</keyword>
<evidence type="ECO:0000313" key="13">
    <source>
        <dbReference type="EMBL" id="KAJ8491856.1"/>
    </source>
</evidence>
<dbReference type="InterPro" id="IPR050647">
    <property type="entry name" value="Plant_LRR-RLKs"/>
</dbReference>
<dbReference type="InterPro" id="IPR011009">
    <property type="entry name" value="Kinase-like_dom_sf"/>
</dbReference>
<keyword evidence="9" id="KW-0325">Glycoprotein</keyword>
<dbReference type="Gene3D" id="3.80.10.10">
    <property type="entry name" value="Ribonuclease Inhibitor"/>
    <property type="match status" value="4"/>
</dbReference>
<evidence type="ECO:0000259" key="12">
    <source>
        <dbReference type="PROSITE" id="PS50011"/>
    </source>
</evidence>
<evidence type="ECO:0000256" key="1">
    <source>
        <dbReference type="ARBA" id="ARBA00004167"/>
    </source>
</evidence>
<keyword evidence="3 10" id="KW-0812">Transmembrane</keyword>
<dbReference type="InterPro" id="IPR000719">
    <property type="entry name" value="Prot_kinase_dom"/>
</dbReference>
<evidence type="ECO:0000256" key="7">
    <source>
        <dbReference type="ARBA" id="ARBA00023136"/>
    </source>
</evidence>
<evidence type="ECO:0000256" key="8">
    <source>
        <dbReference type="ARBA" id="ARBA00023170"/>
    </source>
</evidence>
<feature type="domain" description="Protein kinase" evidence="12">
    <location>
        <begin position="564"/>
        <end position="900"/>
    </location>
</feature>
<dbReference type="Pfam" id="PF00560">
    <property type="entry name" value="LRR_1"/>
    <property type="match status" value="5"/>
</dbReference>
<evidence type="ECO:0000256" key="4">
    <source>
        <dbReference type="ARBA" id="ARBA00022729"/>
    </source>
</evidence>
<dbReference type="FunFam" id="3.80.10.10:FF:000041">
    <property type="entry name" value="LRR receptor-like serine/threonine-protein kinase ERECTA"/>
    <property type="match status" value="2"/>
</dbReference>
<dbReference type="GO" id="GO:0005524">
    <property type="term" value="F:ATP binding"/>
    <property type="evidence" value="ECO:0007669"/>
    <property type="project" value="InterPro"/>
</dbReference>
<keyword evidence="5" id="KW-0677">Repeat</keyword>
<evidence type="ECO:0000256" key="10">
    <source>
        <dbReference type="SAM" id="Phobius"/>
    </source>
</evidence>
<dbReference type="PANTHER" id="PTHR48056">
    <property type="entry name" value="LRR RECEPTOR-LIKE SERINE/THREONINE-PROTEIN KINASE-RELATED"/>
    <property type="match status" value="1"/>
</dbReference>
<dbReference type="PANTHER" id="PTHR48056:SF29">
    <property type="entry name" value="RECEPTOR-LIKE PROTEIN KINASE HSL1"/>
    <property type="match status" value="1"/>
</dbReference>
<dbReference type="InterPro" id="IPR001611">
    <property type="entry name" value="Leu-rich_rpt"/>
</dbReference>
<dbReference type="Gene3D" id="1.10.510.10">
    <property type="entry name" value="Transferase(Phosphotransferase) domain 1"/>
    <property type="match status" value="1"/>
</dbReference>
<dbReference type="FunFam" id="3.80.10.10:FF:000233">
    <property type="entry name" value="Leucine-rich repeat receptor-like protein kinase TDR"/>
    <property type="match status" value="1"/>
</dbReference>
<accession>A0AAV8R466</accession>
<keyword evidence="7 10" id="KW-0472">Membrane</keyword>
<feature type="transmembrane region" description="Helical" evidence="10">
    <location>
        <begin position="635"/>
        <end position="657"/>
    </location>
</feature>
<evidence type="ECO:0000256" key="6">
    <source>
        <dbReference type="ARBA" id="ARBA00022989"/>
    </source>
</evidence>
<evidence type="ECO:0000256" key="3">
    <source>
        <dbReference type="ARBA" id="ARBA00022692"/>
    </source>
</evidence>
<dbReference type="AlphaFoldDB" id="A0AAV8R466"/>
<dbReference type="InterPro" id="IPR013210">
    <property type="entry name" value="LRR_N_plant-typ"/>
</dbReference>
<dbReference type="Gene3D" id="3.30.200.20">
    <property type="entry name" value="Phosphorylase Kinase, domain 1"/>
    <property type="match status" value="1"/>
</dbReference>
<feature type="signal peptide" evidence="11">
    <location>
        <begin position="1"/>
        <end position="21"/>
    </location>
</feature>
<gene>
    <name evidence="13" type="ORF">OPV22_013577</name>
</gene>
<dbReference type="GO" id="GO:0016020">
    <property type="term" value="C:membrane"/>
    <property type="evidence" value="ECO:0007669"/>
    <property type="project" value="UniProtKB-SubCell"/>
</dbReference>
<dbReference type="SUPFAM" id="SSF56112">
    <property type="entry name" value="Protein kinase-like (PK-like)"/>
    <property type="match status" value="1"/>
</dbReference>
<comment type="caution">
    <text evidence="13">The sequence shown here is derived from an EMBL/GenBank/DDBJ whole genome shotgun (WGS) entry which is preliminary data.</text>
</comment>
<keyword evidence="8" id="KW-0675">Receptor</keyword>
<dbReference type="PRINTS" id="PR00019">
    <property type="entry name" value="LEURICHRPT"/>
</dbReference>
<proteinExistence type="predicted"/>
<evidence type="ECO:0000256" key="9">
    <source>
        <dbReference type="ARBA" id="ARBA00023180"/>
    </source>
</evidence>
<dbReference type="EMBL" id="JAQQAF010000004">
    <property type="protein sequence ID" value="KAJ8491856.1"/>
    <property type="molecule type" value="Genomic_DNA"/>
</dbReference>
<evidence type="ECO:0000256" key="11">
    <source>
        <dbReference type="SAM" id="SignalP"/>
    </source>
</evidence>
<evidence type="ECO:0000256" key="2">
    <source>
        <dbReference type="ARBA" id="ARBA00022614"/>
    </source>
</evidence>
<evidence type="ECO:0000256" key="5">
    <source>
        <dbReference type="ARBA" id="ARBA00022737"/>
    </source>
</evidence>
<dbReference type="GO" id="GO:0004672">
    <property type="term" value="F:protein kinase activity"/>
    <property type="evidence" value="ECO:0007669"/>
    <property type="project" value="InterPro"/>
</dbReference>
<dbReference type="GO" id="GO:0033612">
    <property type="term" value="F:receptor serine/threonine kinase binding"/>
    <property type="evidence" value="ECO:0007669"/>
    <property type="project" value="TreeGrafter"/>
</dbReference>
<keyword evidence="2" id="KW-0433">Leucine-rich repeat</keyword>
<organism evidence="13 14">
    <name type="scientific">Ensete ventricosum</name>
    <name type="common">Abyssinian banana</name>
    <name type="synonym">Musa ensete</name>
    <dbReference type="NCBI Taxonomy" id="4639"/>
    <lineage>
        <taxon>Eukaryota</taxon>
        <taxon>Viridiplantae</taxon>
        <taxon>Streptophyta</taxon>
        <taxon>Embryophyta</taxon>
        <taxon>Tracheophyta</taxon>
        <taxon>Spermatophyta</taxon>
        <taxon>Magnoliopsida</taxon>
        <taxon>Liliopsida</taxon>
        <taxon>Zingiberales</taxon>
        <taxon>Musaceae</taxon>
        <taxon>Ensete</taxon>
    </lineage>
</organism>
<dbReference type="GO" id="GO:0009791">
    <property type="term" value="P:post-embryonic development"/>
    <property type="evidence" value="ECO:0007669"/>
    <property type="project" value="UniProtKB-ARBA"/>
</dbReference>
<comment type="subcellular location">
    <subcellularLocation>
        <location evidence="1">Membrane</location>
        <topology evidence="1">Single-pass membrane protein</topology>
    </subcellularLocation>
</comment>
<dbReference type="SMART" id="SM00369">
    <property type="entry name" value="LRR_TYP"/>
    <property type="match status" value="9"/>
</dbReference>
<dbReference type="SUPFAM" id="SSF52047">
    <property type="entry name" value="RNI-like"/>
    <property type="match status" value="2"/>
</dbReference>
<dbReference type="InterPro" id="IPR032675">
    <property type="entry name" value="LRR_dom_sf"/>
</dbReference>
<sequence length="900" mass="97658">MAAEIRGRSFLFLCLASVVASQTQPNNDQKQILLRIKREWGGEPALDSWNDDTSTTYCHWPGVGCAADGSVVNITLSDQTWTRITRPIPASLCDLKNLTHLDLSYQRIHTRFPTSLYNCFSLQSLDLKQNGFVGAIPADIHRLSPRLTLLDLSGNNFTGDIPPNIGRLTAIQTLWLHANLFRGSFPAEIGNLSRLQQLGLAYNSFAPMRIPSEFGKLTKLTFLWMTKANLQGEIPASFAQLTGLTQLDLSENSLTGAIPAGIWGLPNLQYLYLYSNNLSGSIVIDGTIGALGLVEIDLSMNRLTGSIPDDFGKLKKLSLLYLYYNRLSGEIPASIGKLPSLSTLRLFSNGLAGVLPPELGKNSPLVDIEVDDNMISGELPDGLCDRGAFNSIVVFNNNLTGRIPPSLGKCSQLTTVFVDGNHFSGEVPDGIWAAVNLTILVMNDNAFSGTLPRKLPPKLAWLNIVNNRFTGKIPSSAPSLVVFLASNNMFSGELPSGLAGLSTLRLFYLGNNMISGRIPEDISSLKSLTELNLPHNQLTGEIPTSIGSLEQLRWMDLSGNELSGSIPSEMGNLKLSSVNLSSNQLSGEIPVALQTEAYDQSFLSNPGLCASNSLLSVPTCATRDHNLLSRRGLPILLLALGAPVFLTAATLFSICVIGKYRKRRHLDAWTLTPFHSFDFTKSDILNGIREENLIGVGGAGKVYRVTLGNRASRIVAAKKIWNGGNLDGRLEKQFQAELQILGSIRHKNIIKLLCCCSSLDSKLLIADFGLARMVAKPGEPDTASVVAGSHGYIAPECGYSRRLNEKVDVYSFGAVLLELTTGREAHDGGGEQCNLAEWSRRHLQQGGEVSNAVDPGLRGSSHVGDMATVLELGILCTETSPSQRPSMKEVLRFLVRCKRA</sequence>
<dbReference type="Pfam" id="PF00069">
    <property type="entry name" value="Pkinase"/>
    <property type="match status" value="1"/>
</dbReference>
<keyword evidence="6 10" id="KW-1133">Transmembrane helix</keyword>
<keyword evidence="14" id="KW-1185">Reference proteome</keyword>
<protein>
    <recommendedName>
        <fullName evidence="12">Protein kinase domain-containing protein</fullName>
    </recommendedName>
</protein>
<dbReference type="Pfam" id="PF08263">
    <property type="entry name" value="LRRNT_2"/>
    <property type="match status" value="1"/>
</dbReference>
<dbReference type="InterPro" id="IPR003591">
    <property type="entry name" value="Leu-rich_rpt_typical-subtyp"/>
</dbReference>
<feature type="chain" id="PRO_5043698291" description="Protein kinase domain-containing protein" evidence="11">
    <location>
        <begin position="22"/>
        <end position="900"/>
    </location>
</feature>
<name>A0AAV8R466_ENSVE</name>
<dbReference type="PROSITE" id="PS50011">
    <property type="entry name" value="PROTEIN_KINASE_DOM"/>
    <property type="match status" value="1"/>
</dbReference>
<reference evidence="13 14" key="1">
    <citation type="submission" date="2022-12" db="EMBL/GenBank/DDBJ databases">
        <title>Chromosome-scale assembly of the Ensete ventricosum genome.</title>
        <authorList>
            <person name="Dussert Y."/>
            <person name="Stocks J."/>
            <person name="Wendawek A."/>
            <person name="Woldeyes F."/>
            <person name="Nichols R.A."/>
            <person name="Borrell J.S."/>
        </authorList>
    </citation>
    <scope>NUCLEOTIDE SEQUENCE [LARGE SCALE GENOMIC DNA]</scope>
    <source>
        <strain evidence="14">cv. Maze</strain>
        <tissue evidence="13">Seeds</tissue>
    </source>
</reference>